<evidence type="ECO:0000256" key="1">
    <source>
        <dbReference type="ARBA" id="ARBA00022723"/>
    </source>
</evidence>
<keyword evidence="3" id="KW-0560">Oxidoreductase</keyword>
<keyword evidence="1" id="KW-0479">Metal-binding</keyword>
<dbReference type="InterPro" id="IPR036291">
    <property type="entry name" value="NAD(P)-bd_dom_sf"/>
</dbReference>
<dbReference type="OrthoDB" id="1879366at2759"/>
<evidence type="ECO:0000256" key="3">
    <source>
        <dbReference type="ARBA" id="ARBA00023002"/>
    </source>
</evidence>
<name>A0A225UCK7_9STRA</name>
<keyword evidence="5" id="KW-1185">Reference proteome</keyword>
<sequence>MPYNKYLGLLRTRGTLVMLGLPNDEIKFLSMVVVGPGIRVMGSLIGSIEDIEDMLQLAFEKNVRPIIQKLPMTKVNYGITIMR</sequence>
<dbReference type="GO" id="GO:0046872">
    <property type="term" value="F:metal ion binding"/>
    <property type="evidence" value="ECO:0007669"/>
    <property type="project" value="UniProtKB-KW"/>
</dbReference>
<evidence type="ECO:0000313" key="5">
    <source>
        <dbReference type="Proteomes" id="UP000198211"/>
    </source>
</evidence>
<reference evidence="5" key="1">
    <citation type="submission" date="2017-03" db="EMBL/GenBank/DDBJ databases">
        <title>Phytopthora megakarya and P. palmivora, two closely related causual agents of cacao black pod achieved similar genome size and gene model numbers by different mechanisms.</title>
        <authorList>
            <person name="Ali S."/>
            <person name="Shao J."/>
            <person name="Larry D.J."/>
            <person name="Kronmiller B."/>
            <person name="Shen D."/>
            <person name="Strem M.D."/>
            <person name="Melnick R.L."/>
            <person name="Guiltinan M.J."/>
            <person name="Tyler B.M."/>
            <person name="Meinhardt L.W."/>
            <person name="Bailey B.A."/>
        </authorList>
    </citation>
    <scope>NUCLEOTIDE SEQUENCE [LARGE SCALE GENOMIC DNA]</scope>
    <source>
        <strain evidence="5">zdho120</strain>
    </source>
</reference>
<evidence type="ECO:0000313" key="4">
    <source>
        <dbReference type="EMBL" id="OWY90723.1"/>
    </source>
</evidence>
<accession>A0A225UCK7</accession>
<dbReference type="Proteomes" id="UP000198211">
    <property type="component" value="Unassembled WGS sequence"/>
</dbReference>
<evidence type="ECO:0000256" key="2">
    <source>
        <dbReference type="ARBA" id="ARBA00022833"/>
    </source>
</evidence>
<keyword evidence="2" id="KW-0862">Zinc</keyword>
<comment type="caution">
    <text evidence="4">The sequence shown here is derived from an EMBL/GenBank/DDBJ whole genome shotgun (WGS) entry which is preliminary data.</text>
</comment>
<dbReference type="SUPFAM" id="SSF51735">
    <property type="entry name" value="NAD(P)-binding Rossmann-fold domains"/>
    <property type="match status" value="1"/>
</dbReference>
<dbReference type="AlphaFoldDB" id="A0A225UCK7"/>
<organism evidence="4 5">
    <name type="scientific">Phytophthora megakarya</name>
    <dbReference type="NCBI Taxonomy" id="4795"/>
    <lineage>
        <taxon>Eukaryota</taxon>
        <taxon>Sar</taxon>
        <taxon>Stramenopiles</taxon>
        <taxon>Oomycota</taxon>
        <taxon>Peronosporomycetes</taxon>
        <taxon>Peronosporales</taxon>
        <taxon>Peronosporaceae</taxon>
        <taxon>Phytophthora</taxon>
    </lineage>
</organism>
<dbReference type="Gene3D" id="3.90.180.10">
    <property type="entry name" value="Medium-chain alcohol dehydrogenases, catalytic domain"/>
    <property type="match status" value="1"/>
</dbReference>
<dbReference type="Gene3D" id="3.40.50.720">
    <property type="entry name" value="NAD(P)-binding Rossmann-like Domain"/>
    <property type="match status" value="1"/>
</dbReference>
<dbReference type="InterPro" id="IPR047109">
    <property type="entry name" value="CAD-like"/>
</dbReference>
<dbReference type="STRING" id="4795.A0A225UCK7"/>
<dbReference type="PANTHER" id="PTHR42683">
    <property type="entry name" value="ALDEHYDE REDUCTASE"/>
    <property type="match status" value="1"/>
</dbReference>
<protein>
    <submittedName>
        <fullName evidence="4">Mannitol dehydrogenase</fullName>
    </submittedName>
</protein>
<dbReference type="EMBL" id="NBNE01022069">
    <property type="protein sequence ID" value="OWY90723.1"/>
    <property type="molecule type" value="Genomic_DNA"/>
</dbReference>
<dbReference type="GO" id="GO:0016616">
    <property type="term" value="F:oxidoreductase activity, acting on the CH-OH group of donors, NAD or NADP as acceptor"/>
    <property type="evidence" value="ECO:0007669"/>
    <property type="project" value="InterPro"/>
</dbReference>
<gene>
    <name evidence="4" type="ORF">PHMEG_00041015</name>
</gene>
<proteinExistence type="predicted"/>